<accession>A0ABW3Z7R0</accession>
<evidence type="ECO:0008006" key="4">
    <source>
        <dbReference type="Google" id="ProtNLM"/>
    </source>
</evidence>
<dbReference type="EMBL" id="JBHTMX010000058">
    <property type="protein sequence ID" value="MFD1332058.1"/>
    <property type="molecule type" value="Genomic_DNA"/>
</dbReference>
<proteinExistence type="predicted"/>
<organism evidence="2 3">
    <name type="scientific">Methylopila musalis</name>
    <dbReference type="NCBI Taxonomy" id="1134781"/>
    <lineage>
        <taxon>Bacteria</taxon>
        <taxon>Pseudomonadati</taxon>
        <taxon>Pseudomonadota</taxon>
        <taxon>Alphaproteobacteria</taxon>
        <taxon>Hyphomicrobiales</taxon>
        <taxon>Methylopilaceae</taxon>
        <taxon>Methylopila</taxon>
    </lineage>
</organism>
<evidence type="ECO:0000313" key="3">
    <source>
        <dbReference type="Proteomes" id="UP001597171"/>
    </source>
</evidence>
<sequence>MVFTVLRVCASGAFATVAGAADAADARWAVNAAPLADVTEVLTVVDTFASDFVELEGPRRSRSLFGAALAEAIAAASTATTIVVLRINSLPCALRMAGTKACGT</sequence>
<gene>
    <name evidence="2" type="ORF">ACFQ4O_08610</name>
</gene>
<dbReference type="Proteomes" id="UP001597171">
    <property type="component" value="Unassembled WGS sequence"/>
</dbReference>
<keyword evidence="3" id="KW-1185">Reference proteome</keyword>
<evidence type="ECO:0000256" key="1">
    <source>
        <dbReference type="SAM" id="SignalP"/>
    </source>
</evidence>
<keyword evidence="1" id="KW-0732">Signal</keyword>
<dbReference type="RefSeq" id="WP_378775291.1">
    <property type="nucleotide sequence ID" value="NZ_JBHTMX010000058.1"/>
</dbReference>
<protein>
    <recommendedName>
        <fullName evidence="4">Secreted protein</fullName>
    </recommendedName>
</protein>
<reference evidence="3" key="1">
    <citation type="journal article" date="2019" name="Int. J. Syst. Evol. Microbiol.">
        <title>The Global Catalogue of Microorganisms (GCM) 10K type strain sequencing project: providing services to taxonomists for standard genome sequencing and annotation.</title>
        <authorList>
            <consortium name="The Broad Institute Genomics Platform"/>
            <consortium name="The Broad Institute Genome Sequencing Center for Infectious Disease"/>
            <person name="Wu L."/>
            <person name="Ma J."/>
        </authorList>
    </citation>
    <scope>NUCLEOTIDE SEQUENCE [LARGE SCALE GENOMIC DNA]</scope>
    <source>
        <strain evidence="3">CCUG 61696</strain>
    </source>
</reference>
<name>A0ABW3Z7R0_9HYPH</name>
<evidence type="ECO:0000313" key="2">
    <source>
        <dbReference type="EMBL" id="MFD1332058.1"/>
    </source>
</evidence>
<feature type="chain" id="PRO_5046125948" description="Secreted protein" evidence="1">
    <location>
        <begin position="21"/>
        <end position="104"/>
    </location>
</feature>
<comment type="caution">
    <text evidence="2">The sequence shown here is derived from an EMBL/GenBank/DDBJ whole genome shotgun (WGS) entry which is preliminary data.</text>
</comment>
<feature type="signal peptide" evidence="1">
    <location>
        <begin position="1"/>
        <end position="20"/>
    </location>
</feature>